<keyword evidence="3" id="KW-1185">Reference proteome</keyword>
<evidence type="ECO:0000256" key="1">
    <source>
        <dbReference type="SAM" id="MobiDB-lite"/>
    </source>
</evidence>
<organism evidence="2 3">
    <name type="scientific">Punica granatum</name>
    <name type="common">Pomegranate</name>
    <dbReference type="NCBI Taxonomy" id="22663"/>
    <lineage>
        <taxon>Eukaryota</taxon>
        <taxon>Viridiplantae</taxon>
        <taxon>Streptophyta</taxon>
        <taxon>Embryophyta</taxon>
        <taxon>Tracheophyta</taxon>
        <taxon>Spermatophyta</taxon>
        <taxon>Magnoliopsida</taxon>
        <taxon>eudicotyledons</taxon>
        <taxon>Gunneridae</taxon>
        <taxon>Pentapetalae</taxon>
        <taxon>rosids</taxon>
        <taxon>malvids</taxon>
        <taxon>Myrtales</taxon>
        <taxon>Lythraceae</taxon>
        <taxon>Punica</taxon>
    </lineage>
</organism>
<evidence type="ECO:0000313" key="3">
    <source>
        <dbReference type="Proteomes" id="UP000233551"/>
    </source>
</evidence>
<reference evidence="2 3" key="1">
    <citation type="submission" date="2017-11" db="EMBL/GenBank/DDBJ databases">
        <title>De-novo sequencing of pomegranate (Punica granatum L.) genome.</title>
        <authorList>
            <person name="Akparov Z."/>
            <person name="Amiraslanov A."/>
            <person name="Hajiyeva S."/>
            <person name="Abbasov M."/>
            <person name="Kaur K."/>
            <person name="Hamwieh A."/>
            <person name="Solovyev V."/>
            <person name="Salamov A."/>
            <person name="Braich B."/>
            <person name="Kosarev P."/>
            <person name="Mahmoud A."/>
            <person name="Hajiyev E."/>
            <person name="Babayeva S."/>
            <person name="Izzatullayeva V."/>
            <person name="Mammadov A."/>
            <person name="Mammadov A."/>
            <person name="Sharifova S."/>
            <person name="Ojaghi J."/>
            <person name="Eynullazada K."/>
            <person name="Bayramov B."/>
            <person name="Abdulazimova A."/>
            <person name="Shahmuradov I."/>
        </authorList>
    </citation>
    <scope>NUCLEOTIDE SEQUENCE [LARGE SCALE GENOMIC DNA]</scope>
    <source>
        <strain evidence="3">cv. AG2017</strain>
        <tissue evidence="2">Leaf</tissue>
    </source>
</reference>
<dbReference type="AlphaFoldDB" id="A0A2I0L1M8"/>
<name>A0A2I0L1M8_PUNGR</name>
<feature type="non-terminal residue" evidence="2">
    <location>
        <position position="1"/>
    </location>
</feature>
<feature type="region of interest" description="Disordered" evidence="1">
    <location>
        <begin position="18"/>
        <end position="58"/>
    </location>
</feature>
<accession>A0A2I0L1M8</accession>
<protein>
    <submittedName>
        <fullName evidence="2">Uncharacterized protein</fullName>
    </submittedName>
</protein>
<evidence type="ECO:0000313" key="2">
    <source>
        <dbReference type="EMBL" id="PKI74614.1"/>
    </source>
</evidence>
<dbReference type="EMBL" id="PGOL01000196">
    <property type="protein sequence ID" value="PKI74614.1"/>
    <property type="molecule type" value="Genomic_DNA"/>
</dbReference>
<dbReference type="STRING" id="22663.A0A2I0L1M8"/>
<dbReference type="Proteomes" id="UP000233551">
    <property type="component" value="Unassembled WGS sequence"/>
</dbReference>
<gene>
    <name evidence="2" type="ORF">CRG98_004941</name>
</gene>
<sequence length="76" mass="8373">SESTLWRLKFFVKDTLEAQGKTSTSAGGTTNTTGPNNNNNNNSNNRNNVAFNSNKRKKEICDAIAKTAKKRNKKPS</sequence>
<feature type="compositionally biased region" description="Low complexity" evidence="1">
    <location>
        <begin position="20"/>
        <end position="53"/>
    </location>
</feature>
<proteinExistence type="predicted"/>
<comment type="caution">
    <text evidence="2">The sequence shown here is derived from an EMBL/GenBank/DDBJ whole genome shotgun (WGS) entry which is preliminary data.</text>
</comment>